<evidence type="ECO:0000259" key="2">
    <source>
        <dbReference type="PROSITE" id="PS50041"/>
    </source>
</evidence>
<accession>A0A914Y6D8</accession>
<dbReference type="Proteomes" id="UP000887577">
    <property type="component" value="Unplaced"/>
</dbReference>
<dbReference type="InterPro" id="IPR001304">
    <property type="entry name" value="C-type_lectin-like"/>
</dbReference>
<dbReference type="InterPro" id="IPR016186">
    <property type="entry name" value="C-type_lectin-like/link_sf"/>
</dbReference>
<dbReference type="PANTHER" id="PTHR22991:SF40">
    <property type="entry name" value="PROTEIN CBG13490"/>
    <property type="match status" value="1"/>
</dbReference>
<reference evidence="4" key="1">
    <citation type="submission" date="2022-11" db="UniProtKB">
        <authorList>
            <consortium name="WormBaseParasite"/>
        </authorList>
    </citation>
    <scope>IDENTIFICATION</scope>
</reference>
<dbReference type="Pfam" id="PF00059">
    <property type="entry name" value="Lectin_C"/>
    <property type="match status" value="1"/>
</dbReference>
<keyword evidence="1" id="KW-1015">Disulfide bond</keyword>
<dbReference type="SUPFAM" id="SSF56436">
    <property type="entry name" value="C-type lectin-like"/>
    <property type="match status" value="1"/>
</dbReference>
<dbReference type="Gene3D" id="3.10.100.10">
    <property type="entry name" value="Mannose-Binding Protein A, subunit A"/>
    <property type="match status" value="1"/>
</dbReference>
<organism evidence="3 4">
    <name type="scientific">Panagrolaimus superbus</name>
    <dbReference type="NCBI Taxonomy" id="310955"/>
    <lineage>
        <taxon>Eukaryota</taxon>
        <taxon>Metazoa</taxon>
        <taxon>Ecdysozoa</taxon>
        <taxon>Nematoda</taxon>
        <taxon>Chromadorea</taxon>
        <taxon>Rhabditida</taxon>
        <taxon>Tylenchina</taxon>
        <taxon>Panagrolaimomorpha</taxon>
        <taxon>Panagrolaimoidea</taxon>
        <taxon>Panagrolaimidae</taxon>
        <taxon>Panagrolaimus</taxon>
    </lineage>
</organism>
<dbReference type="AlphaFoldDB" id="A0A914Y6D8"/>
<dbReference type="PROSITE" id="PS50041">
    <property type="entry name" value="C_TYPE_LECTIN_2"/>
    <property type="match status" value="1"/>
</dbReference>
<sequence length="128" mass="14265">MDPFSIIDHDYEGGCRQFNGHLPSIHNMGTNAYIVDLVANAPPNLKNPKRFGIIIGLQKNVNGAWEWTDGTPKDFLHWYNGPNGGGCSAIIVDENDPNNHGWDSIGCTQDVYAYVCYNLPKKDQPINF</sequence>
<dbReference type="CDD" id="cd00037">
    <property type="entry name" value="CLECT"/>
    <property type="match status" value="1"/>
</dbReference>
<dbReference type="PANTHER" id="PTHR22991">
    <property type="entry name" value="PROTEIN CBG13490"/>
    <property type="match status" value="1"/>
</dbReference>
<dbReference type="WBParaSite" id="PSU_v2.g1482.t1">
    <property type="protein sequence ID" value="PSU_v2.g1482.t1"/>
    <property type="gene ID" value="PSU_v2.g1482"/>
</dbReference>
<dbReference type="InterPro" id="IPR016187">
    <property type="entry name" value="CTDL_fold"/>
</dbReference>
<proteinExistence type="predicted"/>
<name>A0A914Y6D8_9BILA</name>
<feature type="domain" description="C-type lectin" evidence="2">
    <location>
        <begin position="15"/>
        <end position="109"/>
    </location>
</feature>
<evidence type="ECO:0000313" key="3">
    <source>
        <dbReference type="Proteomes" id="UP000887577"/>
    </source>
</evidence>
<dbReference type="InterPro" id="IPR050976">
    <property type="entry name" value="Snaclec"/>
</dbReference>
<evidence type="ECO:0000313" key="4">
    <source>
        <dbReference type="WBParaSite" id="PSU_v2.g1482.t1"/>
    </source>
</evidence>
<protein>
    <submittedName>
        <fullName evidence="4">C-type lectin domain-containing protein</fullName>
    </submittedName>
</protein>
<keyword evidence="3" id="KW-1185">Reference proteome</keyword>
<evidence type="ECO:0000256" key="1">
    <source>
        <dbReference type="ARBA" id="ARBA00023157"/>
    </source>
</evidence>
<dbReference type="SMART" id="SM00034">
    <property type="entry name" value="CLECT"/>
    <property type="match status" value="1"/>
</dbReference>